<proteinExistence type="predicted"/>
<dbReference type="KEGG" id="nai:NECAME_00419"/>
<evidence type="ECO:0000256" key="1">
    <source>
        <dbReference type="SAM" id="MobiDB-lite"/>
    </source>
</evidence>
<reference evidence="3" key="1">
    <citation type="journal article" date="2014" name="Nat. Genet.">
        <title>Genome of the human hookworm Necator americanus.</title>
        <authorList>
            <person name="Tang Y.T."/>
            <person name="Gao X."/>
            <person name="Rosa B.A."/>
            <person name="Abubucker S."/>
            <person name="Hallsworth-Pepin K."/>
            <person name="Martin J."/>
            <person name="Tyagi R."/>
            <person name="Heizer E."/>
            <person name="Zhang X."/>
            <person name="Bhonagiri-Palsikar V."/>
            <person name="Minx P."/>
            <person name="Warren W.C."/>
            <person name="Wang Q."/>
            <person name="Zhan B."/>
            <person name="Hotez P.J."/>
            <person name="Sternberg P.W."/>
            <person name="Dougall A."/>
            <person name="Gaze S.T."/>
            <person name="Mulvenna J."/>
            <person name="Sotillo J."/>
            <person name="Ranganathan S."/>
            <person name="Rabelo E.M."/>
            <person name="Wilson R.K."/>
            <person name="Felgner P.L."/>
            <person name="Bethony J."/>
            <person name="Hawdon J.M."/>
            <person name="Gasser R.B."/>
            <person name="Loukas A."/>
            <person name="Mitreva M."/>
        </authorList>
    </citation>
    <scope>NUCLEOTIDE SEQUENCE [LARGE SCALE GENOMIC DNA]</scope>
</reference>
<evidence type="ECO:0000313" key="3">
    <source>
        <dbReference type="Proteomes" id="UP000053676"/>
    </source>
</evidence>
<feature type="compositionally biased region" description="Polar residues" evidence="1">
    <location>
        <begin position="40"/>
        <end position="50"/>
    </location>
</feature>
<evidence type="ECO:0000313" key="2">
    <source>
        <dbReference type="EMBL" id="ETN79042.1"/>
    </source>
</evidence>
<keyword evidence="3" id="KW-1185">Reference proteome</keyword>
<name>W2TDE7_NECAM</name>
<accession>W2TDE7</accession>
<sequence length="61" mass="6920">MKQKNGMIADEVSEERKQSYEAIFKRLRVLAKNPLNLYPQNPEIQLNGQNGEKCAGGARFP</sequence>
<protein>
    <submittedName>
        <fullName evidence="2">Uncharacterized protein</fullName>
    </submittedName>
</protein>
<organism evidence="2 3">
    <name type="scientific">Necator americanus</name>
    <name type="common">Human hookworm</name>
    <dbReference type="NCBI Taxonomy" id="51031"/>
    <lineage>
        <taxon>Eukaryota</taxon>
        <taxon>Metazoa</taxon>
        <taxon>Ecdysozoa</taxon>
        <taxon>Nematoda</taxon>
        <taxon>Chromadorea</taxon>
        <taxon>Rhabditida</taxon>
        <taxon>Rhabditina</taxon>
        <taxon>Rhabditomorpha</taxon>
        <taxon>Strongyloidea</taxon>
        <taxon>Ancylostomatidae</taxon>
        <taxon>Bunostominae</taxon>
        <taxon>Necator</taxon>
    </lineage>
</organism>
<gene>
    <name evidence="2" type="ORF">NECAME_00419</name>
</gene>
<dbReference type="EMBL" id="KI659683">
    <property type="protein sequence ID" value="ETN79042.1"/>
    <property type="molecule type" value="Genomic_DNA"/>
</dbReference>
<dbReference type="Proteomes" id="UP000053676">
    <property type="component" value="Unassembled WGS sequence"/>
</dbReference>
<feature type="region of interest" description="Disordered" evidence="1">
    <location>
        <begin position="40"/>
        <end position="61"/>
    </location>
</feature>
<dbReference type="AlphaFoldDB" id="W2TDE7"/>